<feature type="region of interest" description="Disordered" evidence="1">
    <location>
        <begin position="1"/>
        <end position="108"/>
    </location>
</feature>
<reference evidence="2" key="1">
    <citation type="submission" date="2016-10" db="EMBL/GenBank/DDBJ databases">
        <title>Sequence of Gallionella enrichment culture.</title>
        <authorList>
            <person name="Poehlein A."/>
            <person name="Muehling M."/>
            <person name="Daniel R."/>
        </authorList>
    </citation>
    <scope>NUCLEOTIDE SEQUENCE</scope>
</reference>
<dbReference type="EMBL" id="MLJW01001724">
    <property type="protein sequence ID" value="OIQ76982.1"/>
    <property type="molecule type" value="Genomic_DNA"/>
</dbReference>
<evidence type="ECO:0000313" key="2">
    <source>
        <dbReference type="EMBL" id="OIQ76982.1"/>
    </source>
</evidence>
<feature type="compositionally biased region" description="Basic residues" evidence="1">
    <location>
        <begin position="1"/>
        <end position="12"/>
    </location>
</feature>
<protein>
    <submittedName>
        <fullName evidence="2">Uncharacterized protein</fullName>
    </submittedName>
</protein>
<organism evidence="2">
    <name type="scientific">mine drainage metagenome</name>
    <dbReference type="NCBI Taxonomy" id="410659"/>
    <lineage>
        <taxon>unclassified sequences</taxon>
        <taxon>metagenomes</taxon>
        <taxon>ecological metagenomes</taxon>
    </lineage>
</organism>
<sequence length="196" mass="21343">MTLGRTSRRPSRRAPAGHGRIAGNPGYSPPGSFRQTRMRPRHRHRLKSTAPAAISASDRSAPAYLPGLGGSHARASPVPPRRRPCSRGPHGQAKCATAPMRRSDSHRRLRRQELWTERKTCGKAGSGSRQKISVERMERNATGIDAAHYSVAETDTGARRRSCRAARSAFSAEVNSRLTSSTNIASMARGVRKIVS</sequence>
<dbReference type="AlphaFoldDB" id="A0A1J5PZX7"/>
<accession>A0A1J5PZX7</accession>
<gene>
    <name evidence="2" type="ORF">GALL_413290</name>
</gene>
<proteinExistence type="predicted"/>
<comment type="caution">
    <text evidence="2">The sequence shown here is derived from an EMBL/GenBank/DDBJ whole genome shotgun (WGS) entry which is preliminary data.</text>
</comment>
<name>A0A1J5PZX7_9ZZZZ</name>
<evidence type="ECO:0000256" key="1">
    <source>
        <dbReference type="SAM" id="MobiDB-lite"/>
    </source>
</evidence>
<feature type="compositionally biased region" description="Basic residues" evidence="1">
    <location>
        <begin position="36"/>
        <end position="47"/>
    </location>
</feature>